<organism evidence="1 2">
    <name type="scientific">Cichorium intybus</name>
    <name type="common">Chicory</name>
    <dbReference type="NCBI Taxonomy" id="13427"/>
    <lineage>
        <taxon>Eukaryota</taxon>
        <taxon>Viridiplantae</taxon>
        <taxon>Streptophyta</taxon>
        <taxon>Embryophyta</taxon>
        <taxon>Tracheophyta</taxon>
        <taxon>Spermatophyta</taxon>
        <taxon>Magnoliopsida</taxon>
        <taxon>eudicotyledons</taxon>
        <taxon>Gunneridae</taxon>
        <taxon>Pentapetalae</taxon>
        <taxon>asterids</taxon>
        <taxon>campanulids</taxon>
        <taxon>Asterales</taxon>
        <taxon>Asteraceae</taxon>
        <taxon>Cichorioideae</taxon>
        <taxon>Cichorieae</taxon>
        <taxon>Cichoriinae</taxon>
        <taxon>Cichorium</taxon>
    </lineage>
</organism>
<evidence type="ECO:0000313" key="1">
    <source>
        <dbReference type="EMBL" id="KAI3709034.1"/>
    </source>
</evidence>
<protein>
    <submittedName>
        <fullName evidence="1">Uncharacterized protein</fullName>
    </submittedName>
</protein>
<accession>A0ACB9AFN4</accession>
<dbReference type="Proteomes" id="UP001055811">
    <property type="component" value="Linkage Group LG07"/>
</dbReference>
<sequence length="90" mass="10429">MRKAWCVRQIELPLTDDQLKGMLRRFDTNRDGKISRRELRVGLRSLGLHFTFIRAGRALHHADGNGDGVISDEEINELAKYVYKWGIFIS</sequence>
<reference evidence="1 2" key="2">
    <citation type="journal article" date="2022" name="Mol. Ecol. Resour.">
        <title>The genomes of chicory, endive, great burdock and yacon provide insights into Asteraceae paleo-polyploidization history and plant inulin production.</title>
        <authorList>
            <person name="Fan W."/>
            <person name="Wang S."/>
            <person name="Wang H."/>
            <person name="Wang A."/>
            <person name="Jiang F."/>
            <person name="Liu H."/>
            <person name="Zhao H."/>
            <person name="Xu D."/>
            <person name="Zhang Y."/>
        </authorList>
    </citation>
    <scope>NUCLEOTIDE SEQUENCE [LARGE SCALE GENOMIC DNA]</scope>
    <source>
        <strain evidence="2">cv. Punajuju</strain>
        <tissue evidence="1">Leaves</tissue>
    </source>
</reference>
<comment type="caution">
    <text evidence="1">The sequence shown here is derived from an EMBL/GenBank/DDBJ whole genome shotgun (WGS) entry which is preliminary data.</text>
</comment>
<reference evidence="2" key="1">
    <citation type="journal article" date="2022" name="Mol. Ecol. Resour.">
        <title>The genomes of chicory, endive, great burdock and yacon provide insights into Asteraceae palaeo-polyploidization history and plant inulin production.</title>
        <authorList>
            <person name="Fan W."/>
            <person name="Wang S."/>
            <person name="Wang H."/>
            <person name="Wang A."/>
            <person name="Jiang F."/>
            <person name="Liu H."/>
            <person name="Zhao H."/>
            <person name="Xu D."/>
            <person name="Zhang Y."/>
        </authorList>
    </citation>
    <scope>NUCLEOTIDE SEQUENCE [LARGE SCALE GENOMIC DNA]</scope>
    <source>
        <strain evidence="2">cv. Punajuju</strain>
    </source>
</reference>
<evidence type="ECO:0000313" key="2">
    <source>
        <dbReference type="Proteomes" id="UP001055811"/>
    </source>
</evidence>
<keyword evidence="2" id="KW-1185">Reference proteome</keyword>
<name>A0ACB9AFN4_CICIN</name>
<dbReference type="EMBL" id="CM042015">
    <property type="protein sequence ID" value="KAI3709034.1"/>
    <property type="molecule type" value="Genomic_DNA"/>
</dbReference>
<proteinExistence type="predicted"/>
<gene>
    <name evidence="1" type="ORF">L2E82_38743</name>
</gene>